<dbReference type="PANTHER" id="PTHR42693">
    <property type="entry name" value="ARYLSULFATASE FAMILY MEMBER"/>
    <property type="match status" value="1"/>
</dbReference>
<dbReference type="PANTHER" id="PTHR42693:SF53">
    <property type="entry name" value="ENDO-4-O-SULFATASE"/>
    <property type="match status" value="1"/>
</dbReference>
<feature type="signal peptide" evidence="5">
    <location>
        <begin position="1"/>
        <end position="19"/>
    </location>
</feature>
<dbReference type="SUPFAM" id="SSF53649">
    <property type="entry name" value="Alkaline phosphatase-like"/>
    <property type="match status" value="1"/>
</dbReference>
<dbReference type="InterPro" id="IPR024607">
    <property type="entry name" value="Sulfatase_CS"/>
</dbReference>
<keyword evidence="2" id="KW-0479">Metal-binding</keyword>
<dbReference type="CDD" id="cd16146">
    <property type="entry name" value="ARS_like"/>
    <property type="match status" value="1"/>
</dbReference>
<gene>
    <name evidence="7" type="ORF">NG895_28770</name>
</gene>
<dbReference type="GO" id="GO:0004065">
    <property type="term" value="F:arylsulfatase activity"/>
    <property type="evidence" value="ECO:0007669"/>
    <property type="project" value="TreeGrafter"/>
</dbReference>
<comment type="caution">
    <text evidence="7">The sequence shown here is derived from an EMBL/GenBank/DDBJ whole genome shotgun (WGS) entry which is preliminary data.</text>
</comment>
<dbReference type="Gene3D" id="3.40.720.10">
    <property type="entry name" value="Alkaline Phosphatase, subunit A"/>
    <property type="match status" value="1"/>
</dbReference>
<proteinExistence type="inferred from homology"/>
<dbReference type="PROSITE" id="PS00523">
    <property type="entry name" value="SULFATASE_1"/>
    <property type="match status" value="1"/>
</dbReference>
<evidence type="ECO:0000256" key="4">
    <source>
        <dbReference type="ARBA" id="ARBA00022837"/>
    </source>
</evidence>
<feature type="domain" description="Sulfatase N-terminal" evidence="6">
    <location>
        <begin position="24"/>
        <end position="344"/>
    </location>
</feature>
<feature type="chain" id="PRO_5040792409" evidence="5">
    <location>
        <begin position="20"/>
        <end position="604"/>
    </location>
</feature>
<accession>A0A9X2FGS8</accession>
<evidence type="ECO:0000256" key="5">
    <source>
        <dbReference type="SAM" id="SignalP"/>
    </source>
</evidence>
<sequence>MRLCAALFLLLLPTANLLAANERPNVILVMTDDQGYGEFGCHGNPVAQTPNIDKLASQSVSFTDFHVAPMCTPTRGQLLTGVDALRNAACNVSSGRALLRADLDTMADVFKSAGYHTGMFGKWHLGDNYPYRPQDRGFDETLWFRSSYIGSMSDYWENDYFADMYFRNGDQQRHDGYCTDIFFDEAIAWMKQQGDAPFFTYLPLNSAHAPFFVPEKYRAPIRKALKQNKELYDKLTPQQRGRLVSYLAMGANIDENMGKLEQFLTESGLADNTIVVFLTDNGSTFGPMYYNAGMRGGKTTLWEGGHRVPCFIRWPQGNLGEPREVAGLTQVQDLLPTLIELTGVEGPQQPMDGTSLAPVLRGDKPKVDDRVLVINYSRMPQFNVTYTDGNPAIPQREGAVVMWQSWRLVEDRWLYDLSTDPLQEHDVAAEHPEIVEKLRTKLDEWWAGVKDIVAEPQRVTIGSDAENPTRLAAAEWFDVFVDQQGQIRHGVRKNGVWHLDVAEPGSYRIAISRFPSESGLALGDAVERTKLVDGAMGAGPAWNIAHGRIHIGETELEQTADPSSPAIEFQVTLPAGPTSLQTWLLDPEGNSIAGAFYATVERLE</sequence>
<evidence type="ECO:0000256" key="2">
    <source>
        <dbReference type="ARBA" id="ARBA00022723"/>
    </source>
</evidence>
<dbReference type="GO" id="GO:0046872">
    <property type="term" value="F:metal ion binding"/>
    <property type="evidence" value="ECO:0007669"/>
    <property type="project" value="UniProtKB-KW"/>
</dbReference>
<keyword evidence="5" id="KW-0732">Signal</keyword>
<comment type="similarity">
    <text evidence="1">Belongs to the sulfatase family.</text>
</comment>
<reference evidence="7" key="1">
    <citation type="submission" date="2022-06" db="EMBL/GenBank/DDBJ databases">
        <title>Aeoliella straminimaris, a novel planctomycete from sediments.</title>
        <authorList>
            <person name="Vitorino I.R."/>
            <person name="Lage O.M."/>
        </authorList>
    </citation>
    <scope>NUCLEOTIDE SEQUENCE</scope>
    <source>
        <strain evidence="7">ICT_H6.2</strain>
    </source>
</reference>
<evidence type="ECO:0000313" key="8">
    <source>
        <dbReference type="Proteomes" id="UP001155241"/>
    </source>
</evidence>
<evidence type="ECO:0000313" key="7">
    <source>
        <dbReference type="EMBL" id="MCO6047917.1"/>
    </source>
</evidence>
<dbReference type="AlphaFoldDB" id="A0A9X2FGS8"/>
<dbReference type="InterPro" id="IPR017850">
    <property type="entry name" value="Alkaline_phosphatase_core_sf"/>
</dbReference>
<dbReference type="Gene3D" id="3.30.1120.10">
    <property type="match status" value="1"/>
</dbReference>
<keyword evidence="4" id="KW-0106">Calcium</keyword>
<dbReference type="InterPro" id="IPR050738">
    <property type="entry name" value="Sulfatase"/>
</dbReference>
<evidence type="ECO:0000256" key="3">
    <source>
        <dbReference type="ARBA" id="ARBA00022801"/>
    </source>
</evidence>
<dbReference type="RefSeq" id="WP_252856023.1">
    <property type="nucleotide sequence ID" value="NZ_JAMXLR010000092.1"/>
</dbReference>
<evidence type="ECO:0000259" key="6">
    <source>
        <dbReference type="Pfam" id="PF00884"/>
    </source>
</evidence>
<name>A0A9X2FGS8_9BACT</name>
<dbReference type="InterPro" id="IPR000917">
    <property type="entry name" value="Sulfatase_N"/>
</dbReference>
<keyword evidence="3" id="KW-0378">Hydrolase</keyword>
<dbReference type="Proteomes" id="UP001155241">
    <property type="component" value="Unassembled WGS sequence"/>
</dbReference>
<dbReference type="EMBL" id="JAMXLR010000092">
    <property type="protein sequence ID" value="MCO6047917.1"/>
    <property type="molecule type" value="Genomic_DNA"/>
</dbReference>
<protein>
    <submittedName>
        <fullName evidence="7">Arylsulfatase</fullName>
    </submittedName>
</protein>
<dbReference type="FunFam" id="3.40.720.10:FF:000070">
    <property type="entry name" value="Arylsulfatase A"/>
    <property type="match status" value="1"/>
</dbReference>
<evidence type="ECO:0000256" key="1">
    <source>
        <dbReference type="ARBA" id="ARBA00008779"/>
    </source>
</evidence>
<keyword evidence="8" id="KW-1185">Reference proteome</keyword>
<organism evidence="7 8">
    <name type="scientific">Aeoliella straminimaris</name>
    <dbReference type="NCBI Taxonomy" id="2954799"/>
    <lineage>
        <taxon>Bacteria</taxon>
        <taxon>Pseudomonadati</taxon>
        <taxon>Planctomycetota</taxon>
        <taxon>Planctomycetia</taxon>
        <taxon>Pirellulales</taxon>
        <taxon>Lacipirellulaceae</taxon>
        <taxon>Aeoliella</taxon>
    </lineage>
</organism>
<dbReference type="Pfam" id="PF00884">
    <property type="entry name" value="Sulfatase"/>
    <property type="match status" value="1"/>
</dbReference>